<dbReference type="Pfam" id="PF12900">
    <property type="entry name" value="Pyridox_ox_2"/>
    <property type="match status" value="1"/>
</dbReference>
<organism evidence="1 2">
    <name type="scientific">Candidatus Eubacterium faecipullorum</name>
    <dbReference type="NCBI Taxonomy" id="2838571"/>
    <lineage>
        <taxon>Bacteria</taxon>
        <taxon>Bacillati</taxon>
        <taxon>Bacillota</taxon>
        <taxon>Clostridia</taxon>
        <taxon>Eubacteriales</taxon>
        <taxon>Eubacteriaceae</taxon>
        <taxon>Eubacterium</taxon>
    </lineage>
</organism>
<proteinExistence type="predicted"/>
<dbReference type="AlphaFoldDB" id="A0A9D1RFM8"/>
<reference evidence="1" key="2">
    <citation type="submission" date="2021-04" db="EMBL/GenBank/DDBJ databases">
        <authorList>
            <person name="Gilroy R."/>
        </authorList>
    </citation>
    <scope>NUCLEOTIDE SEQUENCE</scope>
    <source>
        <strain evidence="1">421</strain>
    </source>
</reference>
<evidence type="ECO:0000313" key="2">
    <source>
        <dbReference type="Proteomes" id="UP000824205"/>
    </source>
</evidence>
<dbReference type="Gene3D" id="2.30.110.10">
    <property type="entry name" value="Electron Transport, Fmn-binding Protein, Chain A"/>
    <property type="match status" value="1"/>
</dbReference>
<reference evidence="1" key="1">
    <citation type="journal article" date="2021" name="PeerJ">
        <title>Extensive microbial diversity within the chicken gut microbiome revealed by metagenomics and culture.</title>
        <authorList>
            <person name="Gilroy R."/>
            <person name="Ravi A."/>
            <person name="Getino M."/>
            <person name="Pursley I."/>
            <person name="Horton D.L."/>
            <person name="Alikhan N.F."/>
            <person name="Baker D."/>
            <person name="Gharbi K."/>
            <person name="Hall N."/>
            <person name="Watson M."/>
            <person name="Adriaenssens E.M."/>
            <person name="Foster-Nyarko E."/>
            <person name="Jarju S."/>
            <person name="Secka A."/>
            <person name="Antonio M."/>
            <person name="Oren A."/>
            <person name="Chaudhuri R.R."/>
            <person name="La Ragione R."/>
            <person name="Hildebrand F."/>
            <person name="Pallen M.J."/>
        </authorList>
    </citation>
    <scope>NUCLEOTIDE SEQUENCE</scope>
    <source>
        <strain evidence="1">421</strain>
    </source>
</reference>
<dbReference type="InterPro" id="IPR024747">
    <property type="entry name" value="Pyridox_Oxase-rel"/>
</dbReference>
<gene>
    <name evidence="1" type="ORF">IAA48_06915</name>
</gene>
<dbReference type="EMBL" id="DXGE01000030">
    <property type="protein sequence ID" value="HIW86213.1"/>
    <property type="molecule type" value="Genomic_DNA"/>
</dbReference>
<protein>
    <submittedName>
        <fullName evidence="1">Pyridoxamine 5'-phosphate oxidase family protein</fullName>
    </submittedName>
</protein>
<evidence type="ECO:0000313" key="1">
    <source>
        <dbReference type="EMBL" id="HIW86213.1"/>
    </source>
</evidence>
<name>A0A9D1RFM8_9FIRM</name>
<dbReference type="Proteomes" id="UP000824205">
    <property type="component" value="Unassembled WGS sequence"/>
</dbReference>
<dbReference type="PANTHER" id="PTHR34071:SF2">
    <property type="entry name" value="FLAVIN-NUCLEOTIDE-BINDING PROTEIN"/>
    <property type="match status" value="1"/>
</dbReference>
<dbReference type="PANTHER" id="PTHR34071">
    <property type="entry name" value="5-NITROIMIDAZOLE ANTIBIOTICS RESISTANCE PROTEIN, NIMA-FAMILY-RELATED PROTEIN-RELATED"/>
    <property type="match status" value="1"/>
</dbReference>
<comment type="caution">
    <text evidence="1">The sequence shown here is derived from an EMBL/GenBank/DDBJ whole genome shotgun (WGS) entry which is preliminary data.</text>
</comment>
<accession>A0A9D1RFM8</accession>
<dbReference type="InterPro" id="IPR012349">
    <property type="entry name" value="Split_barrel_FMN-bd"/>
</dbReference>
<sequence>MRRHEREVTDRNRIEQVLSDCKTCRLALSDGDAPYVVPLCYGYALSGAQLTLYFHCAVQGKKLSLIKKCSQAGFEIDMFRQLVPAGQACGFTAEYASLIGKGTVSVLEDPAEKRAALCLIMRHYTGKSEWDIPAAALNGVCVLKLSAGEYSCKENI</sequence>
<dbReference type="SUPFAM" id="SSF50475">
    <property type="entry name" value="FMN-binding split barrel"/>
    <property type="match status" value="1"/>
</dbReference>